<dbReference type="PROSITE" id="PS50983">
    <property type="entry name" value="FE_B12_PBP"/>
    <property type="match status" value="1"/>
</dbReference>
<protein>
    <recommendedName>
        <fullName evidence="5">Fe/B12 periplasmic-binding domain-containing protein</fullName>
    </recommendedName>
</protein>
<keyword evidence="3" id="KW-0813">Transport</keyword>
<dbReference type="SUPFAM" id="SSF53807">
    <property type="entry name" value="Helical backbone' metal receptor"/>
    <property type="match status" value="1"/>
</dbReference>
<evidence type="ECO:0000256" key="1">
    <source>
        <dbReference type="ARBA" id="ARBA00004196"/>
    </source>
</evidence>
<comment type="subcellular location">
    <subcellularLocation>
        <location evidence="1">Cell envelope</location>
    </subcellularLocation>
</comment>
<accession>A0A433NQ30</accession>
<evidence type="ECO:0000256" key="3">
    <source>
        <dbReference type="ARBA" id="ARBA00022448"/>
    </source>
</evidence>
<dbReference type="Gene3D" id="3.40.50.1980">
    <property type="entry name" value="Nitrogenase molybdenum iron protein domain"/>
    <property type="match status" value="1"/>
</dbReference>
<dbReference type="InterPro" id="IPR002491">
    <property type="entry name" value="ABC_transptr_periplasmic_BD"/>
</dbReference>
<dbReference type="PANTHER" id="PTHR30532:SF25">
    <property type="entry name" value="IRON(III) DICITRATE-BINDING PERIPLASMIC PROTEIN"/>
    <property type="match status" value="1"/>
</dbReference>
<evidence type="ECO:0000313" key="7">
    <source>
        <dbReference type="Proteomes" id="UP000268857"/>
    </source>
</evidence>
<gene>
    <name evidence="6" type="ORF">PCC6912_07280</name>
</gene>
<dbReference type="GO" id="GO:0030288">
    <property type="term" value="C:outer membrane-bounded periplasmic space"/>
    <property type="evidence" value="ECO:0007669"/>
    <property type="project" value="TreeGrafter"/>
</dbReference>
<comment type="similarity">
    <text evidence="2">Belongs to the bacterial solute-binding protein 8 family.</text>
</comment>
<evidence type="ECO:0000259" key="5">
    <source>
        <dbReference type="PROSITE" id="PS50983"/>
    </source>
</evidence>
<sequence>MSYGEKHPSGSVLKDIGLQRPKSQRGDFFYIENISKETISDIDGDILFFASWEREDDKKTLEKLKQSSLWSKLKVIQRNQVYFVGSHWHQSDIFAINAILDDLERYLVNTP</sequence>
<dbReference type="AlphaFoldDB" id="A0A433NQ30"/>
<organism evidence="6 7">
    <name type="scientific">Chlorogloeopsis fritschii PCC 6912</name>
    <dbReference type="NCBI Taxonomy" id="211165"/>
    <lineage>
        <taxon>Bacteria</taxon>
        <taxon>Bacillati</taxon>
        <taxon>Cyanobacteriota</taxon>
        <taxon>Cyanophyceae</taxon>
        <taxon>Nostocales</taxon>
        <taxon>Chlorogloeopsidaceae</taxon>
        <taxon>Chlorogloeopsis</taxon>
    </lineage>
</organism>
<dbReference type="Proteomes" id="UP000268857">
    <property type="component" value="Unassembled WGS sequence"/>
</dbReference>
<evidence type="ECO:0000256" key="4">
    <source>
        <dbReference type="ARBA" id="ARBA00022729"/>
    </source>
</evidence>
<dbReference type="InterPro" id="IPR051313">
    <property type="entry name" value="Bact_iron-sidero_bind"/>
</dbReference>
<evidence type="ECO:0000313" key="6">
    <source>
        <dbReference type="EMBL" id="RUR85903.1"/>
    </source>
</evidence>
<evidence type="ECO:0000256" key="2">
    <source>
        <dbReference type="ARBA" id="ARBA00008814"/>
    </source>
</evidence>
<proteinExistence type="inferred from homology"/>
<name>A0A433NQ30_CHLFR</name>
<feature type="domain" description="Fe/B12 periplasmic-binding" evidence="5">
    <location>
        <begin position="1"/>
        <end position="111"/>
    </location>
</feature>
<keyword evidence="7" id="KW-1185">Reference proteome</keyword>
<dbReference type="RefSeq" id="WP_268744025.1">
    <property type="nucleotide sequence ID" value="NZ_AJLN01000137.1"/>
</dbReference>
<dbReference type="Pfam" id="PF01497">
    <property type="entry name" value="Peripla_BP_2"/>
    <property type="match status" value="1"/>
</dbReference>
<comment type="caution">
    <text evidence="6">The sequence shown here is derived from an EMBL/GenBank/DDBJ whole genome shotgun (WGS) entry which is preliminary data.</text>
</comment>
<reference evidence="6 7" key="1">
    <citation type="journal article" date="2019" name="Genome Biol. Evol.">
        <title>Day and night: Metabolic profiles and evolutionary relationships of six axenic non-marine cyanobacteria.</title>
        <authorList>
            <person name="Will S.E."/>
            <person name="Henke P."/>
            <person name="Boedeker C."/>
            <person name="Huang S."/>
            <person name="Brinkmann H."/>
            <person name="Rohde M."/>
            <person name="Jarek M."/>
            <person name="Friedl T."/>
            <person name="Seufert S."/>
            <person name="Schumacher M."/>
            <person name="Overmann J."/>
            <person name="Neumann-Schaal M."/>
            <person name="Petersen J."/>
        </authorList>
    </citation>
    <scope>NUCLEOTIDE SEQUENCE [LARGE SCALE GENOMIC DNA]</scope>
    <source>
        <strain evidence="6 7">PCC 6912</strain>
    </source>
</reference>
<dbReference type="EMBL" id="RSCJ01000002">
    <property type="protein sequence ID" value="RUR85903.1"/>
    <property type="molecule type" value="Genomic_DNA"/>
</dbReference>
<dbReference type="PANTHER" id="PTHR30532">
    <property type="entry name" value="IRON III DICITRATE-BINDING PERIPLASMIC PROTEIN"/>
    <property type="match status" value="1"/>
</dbReference>
<keyword evidence="4" id="KW-0732">Signal</keyword>
<dbReference type="GO" id="GO:1901678">
    <property type="term" value="P:iron coordination entity transport"/>
    <property type="evidence" value="ECO:0007669"/>
    <property type="project" value="UniProtKB-ARBA"/>
</dbReference>